<dbReference type="SUPFAM" id="SSF56112">
    <property type="entry name" value="Protein kinase-like (PK-like)"/>
    <property type="match status" value="1"/>
</dbReference>
<dbReference type="Pfam" id="PF13385">
    <property type="entry name" value="Laminin_G_3"/>
    <property type="match status" value="1"/>
</dbReference>
<evidence type="ECO:0000259" key="6">
    <source>
        <dbReference type="PROSITE" id="PS50011"/>
    </source>
</evidence>
<dbReference type="InterPro" id="IPR013320">
    <property type="entry name" value="ConA-like_dom_sf"/>
</dbReference>
<dbReference type="AlphaFoldDB" id="A0A2G1W708"/>
<dbReference type="PROSITE" id="PS00108">
    <property type="entry name" value="PROTEIN_KINASE_ST"/>
    <property type="match status" value="1"/>
</dbReference>
<keyword evidence="7" id="KW-0723">Serine/threonine-protein kinase</keyword>
<dbReference type="PANTHER" id="PTHR43289">
    <property type="entry name" value="MITOGEN-ACTIVATED PROTEIN KINASE KINASE KINASE 20-RELATED"/>
    <property type="match status" value="1"/>
</dbReference>
<dbReference type="InterPro" id="IPR000719">
    <property type="entry name" value="Prot_kinase_dom"/>
</dbReference>
<dbReference type="OrthoDB" id="6111975at2"/>
<feature type="domain" description="Protein kinase" evidence="6">
    <location>
        <begin position="82"/>
        <end position="337"/>
    </location>
</feature>
<dbReference type="CDD" id="cd14014">
    <property type="entry name" value="STKc_PknB_like"/>
    <property type="match status" value="1"/>
</dbReference>
<dbReference type="PROSITE" id="PS50011">
    <property type="entry name" value="PROTEIN_KINASE_DOM"/>
    <property type="match status" value="1"/>
</dbReference>
<dbReference type="GeneID" id="90609068"/>
<organism evidence="7 8">
    <name type="scientific">Rhodopirellula bahusiensis</name>
    <dbReference type="NCBI Taxonomy" id="2014065"/>
    <lineage>
        <taxon>Bacteria</taxon>
        <taxon>Pseudomonadati</taxon>
        <taxon>Planctomycetota</taxon>
        <taxon>Planctomycetia</taxon>
        <taxon>Pirellulales</taxon>
        <taxon>Pirellulaceae</taxon>
        <taxon>Rhodopirellula</taxon>
    </lineage>
</organism>
<keyword evidence="1" id="KW-0808">Transferase</keyword>
<keyword evidence="8" id="KW-1185">Reference proteome</keyword>
<dbReference type="GO" id="GO:0004674">
    <property type="term" value="F:protein serine/threonine kinase activity"/>
    <property type="evidence" value="ECO:0007669"/>
    <property type="project" value="UniProtKB-KW"/>
</dbReference>
<dbReference type="InterPro" id="IPR017441">
    <property type="entry name" value="Protein_kinase_ATP_BS"/>
</dbReference>
<reference evidence="7 8" key="1">
    <citation type="submission" date="2017-06" db="EMBL/GenBank/DDBJ databases">
        <title>Description of Rhodopirellula bahusiensis sp. nov.</title>
        <authorList>
            <person name="Kizina J."/>
            <person name="Harder J."/>
        </authorList>
    </citation>
    <scope>NUCLEOTIDE SEQUENCE [LARGE SCALE GENOMIC DNA]</scope>
    <source>
        <strain evidence="7 8">SWK21</strain>
    </source>
</reference>
<dbReference type="InterPro" id="IPR011009">
    <property type="entry name" value="Kinase-like_dom_sf"/>
</dbReference>
<keyword evidence="3 7" id="KW-0418">Kinase</keyword>
<comment type="caution">
    <text evidence="7">The sequence shown here is derived from an EMBL/GenBank/DDBJ whole genome shotgun (WGS) entry which is preliminary data.</text>
</comment>
<dbReference type="InterPro" id="IPR008271">
    <property type="entry name" value="Ser/Thr_kinase_AS"/>
</dbReference>
<feature type="binding site" evidence="5">
    <location>
        <position position="111"/>
    </location>
    <ligand>
        <name>ATP</name>
        <dbReference type="ChEBI" id="CHEBI:30616"/>
    </ligand>
</feature>
<evidence type="ECO:0000256" key="5">
    <source>
        <dbReference type="PROSITE-ProRule" id="PRU10141"/>
    </source>
</evidence>
<accession>A0A2G1W708</accession>
<name>A0A2G1W708_9BACT</name>
<dbReference type="PANTHER" id="PTHR43289:SF34">
    <property type="entry name" value="SERINE_THREONINE-PROTEIN KINASE YBDM-RELATED"/>
    <property type="match status" value="1"/>
</dbReference>
<proteinExistence type="predicted"/>
<keyword evidence="4 5" id="KW-0067">ATP-binding</keyword>
<evidence type="ECO:0000256" key="3">
    <source>
        <dbReference type="ARBA" id="ARBA00022777"/>
    </source>
</evidence>
<protein>
    <submittedName>
        <fullName evidence="7">Serine/threonine protein kinase</fullName>
    </submittedName>
</protein>
<dbReference type="Pfam" id="PF00069">
    <property type="entry name" value="Pkinase"/>
    <property type="match status" value="1"/>
</dbReference>
<dbReference type="Gene3D" id="3.30.200.20">
    <property type="entry name" value="Phosphorylase Kinase, domain 1"/>
    <property type="match status" value="1"/>
</dbReference>
<dbReference type="Proteomes" id="UP000225740">
    <property type="component" value="Unassembled WGS sequence"/>
</dbReference>
<gene>
    <name evidence="7" type="ORF">CEE69_13215</name>
</gene>
<evidence type="ECO:0000256" key="1">
    <source>
        <dbReference type="ARBA" id="ARBA00022679"/>
    </source>
</evidence>
<dbReference type="PROSITE" id="PS00107">
    <property type="entry name" value="PROTEIN_KINASE_ATP"/>
    <property type="match status" value="1"/>
</dbReference>
<evidence type="ECO:0000256" key="4">
    <source>
        <dbReference type="ARBA" id="ARBA00022840"/>
    </source>
</evidence>
<dbReference type="SMART" id="SM00220">
    <property type="entry name" value="S_TKc"/>
    <property type="match status" value="1"/>
</dbReference>
<evidence type="ECO:0000313" key="7">
    <source>
        <dbReference type="EMBL" id="PHQ34825.1"/>
    </source>
</evidence>
<keyword evidence="2 5" id="KW-0547">Nucleotide-binding</keyword>
<dbReference type="Gene3D" id="2.60.120.200">
    <property type="match status" value="1"/>
</dbReference>
<dbReference type="GO" id="GO:0005524">
    <property type="term" value="F:ATP binding"/>
    <property type="evidence" value="ECO:0007669"/>
    <property type="project" value="UniProtKB-UniRule"/>
</dbReference>
<dbReference type="RefSeq" id="WP_099261128.1">
    <property type="nucleotide sequence ID" value="NZ_NIZW01000009.1"/>
</dbReference>
<sequence length="581" mass="63444">MANDDEDRLSALLLKWEEAWDLDEDISVADLCANHPELEQALADQIKLLKSMSWMKQDAADDDQDDDEEIDSLIGETLAGRYQIDSIVGFGGHGKVYKAFDPELERHVAVKVSKSIASENQTDELLEEARRAAKLKHSNIVAVYDVGRHEGQLFFVTELVEGQNLADLIAGGRVKPSEATRIVSALADALQFAHQQGFLHRDIKPANILLDHQGRVLVTDFGIATTIDKIEDHRGGTPGTLPYMAPEQIAGQVQLIDGRTDIHALGVVLYELLTGELPYLGRTPTAVREQILLRQPKPLSSLNRLVPKKLEAICLKCLAKHPADRYRTAMEVKQAFETPDSTSIAKIGLVVLGISLIALSLIAWRPWNGENTSAESKVAAPLVEGGIMFDGIRRILTPVMNSTLPLTIEAWIAPSDVNNSENQFIVGSDVPGHFGIGMGIGKGGHPMAETVRGGIDATRFRLSTNRWSHLAAVFASDETRIYLDGKLAATCEATNVPEVESPFVIGNLGEQQGNMRFTGKLRSVRISSGEKFKGEFISDESFTTSDHSEALLIYDESSFGGDQIKDLSGSGNDGSWESIVN</sequence>
<dbReference type="SUPFAM" id="SSF49899">
    <property type="entry name" value="Concanavalin A-like lectins/glucanases"/>
    <property type="match status" value="1"/>
</dbReference>
<dbReference type="EMBL" id="NIZW01000009">
    <property type="protein sequence ID" value="PHQ34825.1"/>
    <property type="molecule type" value="Genomic_DNA"/>
</dbReference>
<evidence type="ECO:0000313" key="8">
    <source>
        <dbReference type="Proteomes" id="UP000225740"/>
    </source>
</evidence>
<dbReference type="Gene3D" id="1.10.510.10">
    <property type="entry name" value="Transferase(Phosphotransferase) domain 1"/>
    <property type="match status" value="1"/>
</dbReference>
<evidence type="ECO:0000256" key="2">
    <source>
        <dbReference type="ARBA" id="ARBA00022741"/>
    </source>
</evidence>